<proteinExistence type="predicted"/>
<reference evidence="1 2" key="1">
    <citation type="submission" date="2019-05" db="EMBL/GenBank/DDBJ databases">
        <title>Another draft genome of Portunus trituberculatus and its Hox gene families provides insights of decapod evolution.</title>
        <authorList>
            <person name="Jeong J.-H."/>
            <person name="Song I."/>
            <person name="Kim S."/>
            <person name="Choi T."/>
            <person name="Kim D."/>
            <person name="Ryu S."/>
            <person name="Kim W."/>
        </authorList>
    </citation>
    <scope>NUCLEOTIDE SEQUENCE [LARGE SCALE GENOMIC DNA]</scope>
    <source>
        <tissue evidence="1">Muscle</tissue>
    </source>
</reference>
<keyword evidence="2" id="KW-1185">Reference proteome</keyword>
<dbReference type="Proteomes" id="UP000324222">
    <property type="component" value="Unassembled WGS sequence"/>
</dbReference>
<name>A0A5B7K3C0_PORTR</name>
<dbReference type="EMBL" id="VSRR010127052">
    <property type="protein sequence ID" value="MPD01416.1"/>
    <property type="molecule type" value="Genomic_DNA"/>
</dbReference>
<comment type="caution">
    <text evidence="1">The sequence shown here is derived from an EMBL/GenBank/DDBJ whole genome shotgun (WGS) entry which is preliminary data.</text>
</comment>
<evidence type="ECO:0000313" key="1">
    <source>
        <dbReference type="EMBL" id="MPD01416.1"/>
    </source>
</evidence>
<sequence length="81" mass="9255">MQQKYVPQKNSQNRRLLREALVEGNPSHSDMKMTSRGPGQIPHENLTVFLCFTIYIKLHKKWLLGQGKPPTGTTRGGMDVY</sequence>
<protein>
    <submittedName>
        <fullName evidence="1">Uncharacterized protein</fullName>
    </submittedName>
</protein>
<organism evidence="1 2">
    <name type="scientific">Portunus trituberculatus</name>
    <name type="common">Swimming crab</name>
    <name type="synonym">Neptunus trituberculatus</name>
    <dbReference type="NCBI Taxonomy" id="210409"/>
    <lineage>
        <taxon>Eukaryota</taxon>
        <taxon>Metazoa</taxon>
        <taxon>Ecdysozoa</taxon>
        <taxon>Arthropoda</taxon>
        <taxon>Crustacea</taxon>
        <taxon>Multicrustacea</taxon>
        <taxon>Malacostraca</taxon>
        <taxon>Eumalacostraca</taxon>
        <taxon>Eucarida</taxon>
        <taxon>Decapoda</taxon>
        <taxon>Pleocyemata</taxon>
        <taxon>Brachyura</taxon>
        <taxon>Eubrachyura</taxon>
        <taxon>Portunoidea</taxon>
        <taxon>Portunidae</taxon>
        <taxon>Portuninae</taxon>
        <taxon>Portunus</taxon>
    </lineage>
</organism>
<evidence type="ECO:0000313" key="2">
    <source>
        <dbReference type="Proteomes" id="UP000324222"/>
    </source>
</evidence>
<gene>
    <name evidence="1" type="ORF">E2C01_096943</name>
</gene>
<accession>A0A5B7K3C0</accession>
<dbReference type="AlphaFoldDB" id="A0A5B7K3C0"/>